<dbReference type="PIRSF" id="PIRSF006648">
    <property type="entry name" value="DrrB"/>
    <property type="match status" value="1"/>
</dbReference>
<comment type="subcellular location">
    <subcellularLocation>
        <location evidence="6">Cell membrane</location>
        <topology evidence="6">Multi-pass membrane protein</topology>
    </subcellularLocation>
    <subcellularLocation>
        <location evidence="1">Membrane</location>
        <topology evidence="1">Multi-pass membrane protein</topology>
    </subcellularLocation>
</comment>
<keyword evidence="4 6" id="KW-0472">Membrane</keyword>
<sequence>MSDTLTAAADTGQTPLPVRRLGLVRHGFALAGRNITKIRRNPGSLGDAVFAPIIFLLMFVYLFGGAVAGSSHAYLQRVFPGVLVLTVIMAGLVTTGVNLNIDIKQGVFDRFRSLPIGRSVPLVGSVLGDLVRYLLSIAVLFACAYPMGFRVTTGVLPALAAVGLVVVFGFCLAWAYVLIGVVVRTTSVVQSVVVLGMFPLAFGTDMVAPRQTLPGWLQAWVSVNPVNHVVAAARGLLVGGPVAGAVTATLVWSAVLFVVFAPLAVLAYRRRT</sequence>
<dbReference type="InterPro" id="IPR000412">
    <property type="entry name" value="ABC_2_transport"/>
</dbReference>
<comment type="similarity">
    <text evidence="6">Belongs to the ABC-2 integral membrane protein family.</text>
</comment>
<keyword evidence="6" id="KW-0813">Transport</keyword>
<keyword evidence="5" id="KW-0046">Antibiotic resistance</keyword>
<feature type="transmembrane region" description="Helical" evidence="6">
    <location>
        <begin position="122"/>
        <end position="147"/>
    </location>
</feature>
<feature type="transmembrane region" description="Helical" evidence="6">
    <location>
        <begin position="242"/>
        <end position="268"/>
    </location>
</feature>
<evidence type="ECO:0000256" key="4">
    <source>
        <dbReference type="ARBA" id="ARBA00023136"/>
    </source>
</evidence>
<protein>
    <recommendedName>
        <fullName evidence="6">Transport permease protein</fullName>
    </recommendedName>
</protein>
<evidence type="ECO:0000259" key="7">
    <source>
        <dbReference type="PROSITE" id="PS51012"/>
    </source>
</evidence>
<feature type="transmembrane region" description="Helical" evidence="6">
    <location>
        <begin position="78"/>
        <end position="101"/>
    </location>
</feature>
<keyword evidence="2 6" id="KW-0812">Transmembrane</keyword>
<dbReference type="InterPro" id="IPR047817">
    <property type="entry name" value="ABC2_TM_bact-type"/>
</dbReference>
<dbReference type="PANTHER" id="PTHR43229">
    <property type="entry name" value="NODULATION PROTEIN J"/>
    <property type="match status" value="1"/>
</dbReference>
<dbReference type="InterPro" id="IPR051784">
    <property type="entry name" value="Nod_factor_ABC_transporter"/>
</dbReference>
<accession>A0A7R7HWG2</accession>
<evidence type="ECO:0000256" key="5">
    <source>
        <dbReference type="ARBA" id="ARBA00023251"/>
    </source>
</evidence>
<dbReference type="GO" id="GO:0043190">
    <property type="term" value="C:ATP-binding cassette (ABC) transporter complex"/>
    <property type="evidence" value="ECO:0007669"/>
    <property type="project" value="InterPro"/>
</dbReference>
<dbReference type="GO" id="GO:0046677">
    <property type="term" value="P:response to antibiotic"/>
    <property type="evidence" value="ECO:0007669"/>
    <property type="project" value="UniProtKB-KW"/>
</dbReference>
<evidence type="ECO:0000256" key="1">
    <source>
        <dbReference type="ARBA" id="ARBA00004141"/>
    </source>
</evidence>
<dbReference type="RefSeq" id="WP_203960750.1">
    <property type="nucleotide sequence ID" value="NZ_AP023355.1"/>
</dbReference>
<feature type="transmembrane region" description="Helical" evidence="6">
    <location>
        <begin position="45"/>
        <end position="66"/>
    </location>
</feature>
<name>A0A7R7HWG2_9ACTN</name>
<keyword evidence="9" id="KW-1185">Reference proteome</keyword>
<reference evidence="8 9" key="1">
    <citation type="submission" date="2020-08" db="EMBL/GenBank/DDBJ databases">
        <title>Whole genome shotgun sequence of Actinocatenispora thailandica NBRC 105041.</title>
        <authorList>
            <person name="Komaki H."/>
            <person name="Tamura T."/>
        </authorList>
    </citation>
    <scope>NUCLEOTIDE SEQUENCE [LARGE SCALE GENOMIC DNA]</scope>
    <source>
        <strain evidence="8 9">NBRC 105041</strain>
    </source>
</reference>
<dbReference type="Proteomes" id="UP000611640">
    <property type="component" value="Chromosome"/>
</dbReference>
<evidence type="ECO:0000256" key="6">
    <source>
        <dbReference type="RuleBase" id="RU361157"/>
    </source>
</evidence>
<proteinExistence type="inferred from homology"/>
<keyword evidence="6" id="KW-1003">Cell membrane</keyword>
<dbReference type="EMBL" id="AP023355">
    <property type="protein sequence ID" value="BCJ33949.1"/>
    <property type="molecule type" value="Genomic_DNA"/>
</dbReference>
<keyword evidence="3 6" id="KW-1133">Transmembrane helix</keyword>
<dbReference type="Pfam" id="PF01061">
    <property type="entry name" value="ABC2_membrane"/>
    <property type="match status" value="1"/>
</dbReference>
<evidence type="ECO:0000256" key="3">
    <source>
        <dbReference type="ARBA" id="ARBA00022989"/>
    </source>
</evidence>
<feature type="domain" description="ABC transmembrane type-2" evidence="7">
    <location>
        <begin position="43"/>
        <end position="271"/>
    </location>
</feature>
<evidence type="ECO:0000313" key="8">
    <source>
        <dbReference type="EMBL" id="BCJ33949.1"/>
    </source>
</evidence>
<evidence type="ECO:0000313" key="9">
    <source>
        <dbReference type="Proteomes" id="UP000611640"/>
    </source>
</evidence>
<feature type="transmembrane region" description="Helical" evidence="6">
    <location>
        <begin position="159"/>
        <end position="181"/>
    </location>
</feature>
<evidence type="ECO:0000256" key="2">
    <source>
        <dbReference type="ARBA" id="ARBA00022692"/>
    </source>
</evidence>
<dbReference type="AlphaFoldDB" id="A0A7R7HWG2"/>
<dbReference type="PANTHER" id="PTHR43229:SF2">
    <property type="entry name" value="NODULATION PROTEIN J"/>
    <property type="match status" value="1"/>
</dbReference>
<dbReference type="InterPro" id="IPR013525">
    <property type="entry name" value="ABC2_TM"/>
</dbReference>
<dbReference type="GO" id="GO:0140359">
    <property type="term" value="F:ABC-type transporter activity"/>
    <property type="evidence" value="ECO:0007669"/>
    <property type="project" value="InterPro"/>
</dbReference>
<dbReference type="PROSITE" id="PS51012">
    <property type="entry name" value="ABC_TM2"/>
    <property type="match status" value="1"/>
</dbReference>
<organism evidence="8 9">
    <name type="scientific">Actinocatenispora thailandica</name>
    <dbReference type="NCBI Taxonomy" id="227318"/>
    <lineage>
        <taxon>Bacteria</taxon>
        <taxon>Bacillati</taxon>
        <taxon>Actinomycetota</taxon>
        <taxon>Actinomycetes</taxon>
        <taxon>Micromonosporales</taxon>
        <taxon>Micromonosporaceae</taxon>
        <taxon>Actinocatenispora</taxon>
    </lineage>
</organism>
<gene>
    <name evidence="8" type="ORF">Athai_14520</name>
</gene>
<feature type="transmembrane region" description="Helical" evidence="6">
    <location>
        <begin position="188"/>
        <end position="208"/>
    </location>
</feature>
<dbReference type="KEGG" id="atl:Athai_14520"/>